<gene>
    <name evidence="1" type="ORF">EZS28_010129</name>
</gene>
<sequence length="67" mass="7536">TRTECENANPQNGILWPLLTEGIAHPYWKVSQVMEMLSGIIPLEPHLPPPIQEVIKIAYGTSNQEIK</sequence>
<evidence type="ECO:0000313" key="1">
    <source>
        <dbReference type="EMBL" id="KAA6394348.1"/>
    </source>
</evidence>
<proteinExistence type="predicted"/>
<dbReference type="OrthoDB" id="440128at2759"/>
<feature type="non-terminal residue" evidence="1">
    <location>
        <position position="1"/>
    </location>
</feature>
<protein>
    <submittedName>
        <fullName evidence="1">Uncharacterized protein</fullName>
    </submittedName>
</protein>
<reference evidence="1 2" key="1">
    <citation type="submission" date="2019-03" db="EMBL/GenBank/DDBJ databases">
        <title>Single cell metagenomics reveals metabolic interactions within the superorganism composed of flagellate Streblomastix strix and complex community of Bacteroidetes bacteria on its surface.</title>
        <authorList>
            <person name="Treitli S.C."/>
            <person name="Kolisko M."/>
            <person name="Husnik F."/>
            <person name="Keeling P."/>
            <person name="Hampl V."/>
        </authorList>
    </citation>
    <scope>NUCLEOTIDE SEQUENCE [LARGE SCALE GENOMIC DNA]</scope>
    <source>
        <strain evidence="1">ST1C</strain>
    </source>
</reference>
<evidence type="ECO:0000313" key="2">
    <source>
        <dbReference type="Proteomes" id="UP000324800"/>
    </source>
</evidence>
<name>A0A5J4WHQ0_9EUKA</name>
<accession>A0A5J4WHQ0</accession>
<dbReference type="Proteomes" id="UP000324800">
    <property type="component" value="Unassembled WGS sequence"/>
</dbReference>
<dbReference type="EMBL" id="SNRW01001966">
    <property type="protein sequence ID" value="KAA6394348.1"/>
    <property type="molecule type" value="Genomic_DNA"/>
</dbReference>
<dbReference type="AlphaFoldDB" id="A0A5J4WHQ0"/>
<comment type="caution">
    <text evidence="1">The sequence shown here is derived from an EMBL/GenBank/DDBJ whole genome shotgun (WGS) entry which is preliminary data.</text>
</comment>
<organism evidence="1 2">
    <name type="scientific">Streblomastix strix</name>
    <dbReference type="NCBI Taxonomy" id="222440"/>
    <lineage>
        <taxon>Eukaryota</taxon>
        <taxon>Metamonada</taxon>
        <taxon>Preaxostyla</taxon>
        <taxon>Oxymonadida</taxon>
        <taxon>Streblomastigidae</taxon>
        <taxon>Streblomastix</taxon>
    </lineage>
</organism>